<name>A0A1T4L6T0_9FIRM</name>
<proteinExistence type="inferred from homology"/>
<dbReference type="InterPro" id="IPR000629">
    <property type="entry name" value="RNA-helicase_DEAD-box_CS"/>
</dbReference>
<evidence type="ECO:0000256" key="6">
    <source>
        <dbReference type="ARBA" id="ARBA00022840"/>
    </source>
</evidence>
<dbReference type="GO" id="GO:0003724">
    <property type="term" value="F:RNA helicase activity"/>
    <property type="evidence" value="ECO:0007669"/>
    <property type="project" value="UniProtKB-EC"/>
</dbReference>
<dbReference type="GO" id="GO:0003723">
    <property type="term" value="F:RNA binding"/>
    <property type="evidence" value="ECO:0007669"/>
    <property type="project" value="UniProtKB-ARBA"/>
</dbReference>
<organism evidence="16 17">
    <name type="scientific">Anaerorhabdus furcosa</name>
    <dbReference type="NCBI Taxonomy" id="118967"/>
    <lineage>
        <taxon>Bacteria</taxon>
        <taxon>Bacillati</taxon>
        <taxon>Bacillota</taxon>
        <taxon>Erysipelotrichia</taxon>
        <taxon>Erysipelotrichales</taxon>
        <taxon>Erysipelotrichaceae</taxon>
        <taxon>Anaerorhabdus</taxon>
    </lineage>
</organism>
<evidence type="ECO:0000256" key="3">
    <source>
        <dbReference type="ARBA" id="ARBA00022741"/>
    </source>
</evidence>
<dbReference type="InterPro" id="IPR044742">
    <property type="entry name" value="DEAD/DEAH_RhlB"/>
</dbReference>
<evidence type="ECO:0000256" key="1">
    <source>
        <dbReference type="ARBA" id="ARBA00012552"/>
    </source>
</evidence>
<evidence type="ECO:0000256" key="4">
    <source>
        <dbReference type="ARBA" id="ARBA00022801"/>
    </source>
</evidence>
<protein>
    <recommendedName>
        <fullName evidence="9">ATP-dependent RNA helicase CshA</fullName>
        <ecNumber evidence="1">3.6.4.13</ecNumber>
    </recommendedName>
</protein>
<dbReference type="EC" id="3.6.4.13" evidence="1"/>
<evidence type="ECO:0000256" key="5">
    <source>
        <dbReference type="ARBA" id="ARBA00022806"/>
    </source>
</evidence>
<keyword evidence="6 11" id="KW-0067">ATP-binding</keyword>
<feature type="compositionally biased region" description="Low complexity" evidence="12">
    <location>
        <begin position="386"/>
        <end position="410"/>
    </location>
</feature>
<dbReference type="CDD" id="cd00268">
    <property type="entry name" value="DEADc"/>
    <property type="match status" value="1"/>
</dbReference>
<accession>A0A1T4L6T0</accession>
<evidence type="ECO:0000256" key="8">
    <source>
        <dbReference type="ARBA" id="ARBA00047984"/>
    </source>
</evidence>
<dbReference type="GO" id="GO:0005524">
    <property type="term" value="F:ATP binding"/>
    <property type="evidence" value="ECO:0007669"/>
    <property type="project" value="UniProtKB-KW"/>
</dbReference>
<sequence>MKFNTLSINESILKAVEEKGYSEPTPIQEKAIPHALLGKDILGCAQTGTGKTAAFLIPTIQKLKKHDPSKIRSLILTPTRELAIQIEENFLEYAKYTNIKSAIIFGGVPQKPQEKAIRQGVDIVVATPGRLLDLMKQKIIRINEIEVFILDEADRMLDMGFLFDVKRIIAAIPQKKQTLFFSATMPKEIKELTQTLLHDPVVIEVTPPSSTVDIIKQSLYYVDKANKKNLLLNLLKKEKVESALVFTRTKNNANRLGKFLEAAHVKVGILHGNKSQSARQIALSKFKNGEIKVLVATDIAARGIDINELSHVFNYDIPTDTEAYVHRIGRTGRAGNDGTSISFADIDELDLVKNIQKLIRQNIPVIKEHDYPMMVMEPTPKKKSRSSSPKTRSTKPANTKSSSSKVTSNKTNKDERVSKNNKSKSTGDKKSEYKPYQKKKSNKTAEKNYASKPKANQQRKPKQATRGR</sequence>
<dbReference type="SMART" id="SM00487">
    <property type="entry name" value="DEXDc"/>
    <property type="match status" value="1"/>
</dbReference>
<feature type="region of interest" description="Disordered" evidence="12">
    <location>
        <begin position="377"/>
        <end position="468"/>
    </location>
</feature>
<evidence type="ECO:0000256" key="9">
    <source>
        <dbReference type="ARBA" id="ARBA00067932"/>
    </source>
</evidence>
<dbReference type="PROSITE" id="PS51195">
    <property type="entry name" value="Q_MOTIF"/>
    <property type="match status" value="1"/>
</dbReference>
<keyword evidence="2" id="KW-0963">Cytoplasm</keyword>
<dbReference type="PANTHER" id="PTHR47959">
    <property type="entry name" value="ATP-DEPENDENT RNA HELICASE RHLE-RELATED"/>
    <property type="match status" value="1"/>
</dbReference>
<feature type="compositionally biased region" description="Basic residues" evidence="12">
    <location>
        <begin position="457"/>
        <end position="468"/>
    </location>
</feature>
<dbReference type="GO" id="GO:0005829">
    <property type="term" value="C:cytosol"/>
    <property type="evidence" value="ECO:0007669"/>
    <property type="project" value="TreeGrafter"/>
</dbReference>
<dbReference type="Pfam" id="PF00271">
    <property type="entry name" value="Helicase_C"/>
    <property type="match status" value="1"/>
</dbReference>
<dbReference type="Pfam" id="PF00270">
    <property type="entry name" value="DEAD"/>
    <property type="match status" value="1"/>
</dbReference>
<dbReference type="PANTHER" id="PTHR47959:SF13">
    <property type="entry name" value="ATP-DEPENDENT RNA HELICASE RHLE"/>
    <property type="match status" value="1"/>
</dbReference>
<keyword evidence="5 11" id="KW-0347">Helicase</keyword>
<dbReference type="SUPFAM" id="SSF52540">
    <property type="entry name" value="P-loop containing nucleoside triphosphate hydrolases"/>
    <property type="match status" value="1"/>
</dbReference>
<feature type="domain" description="Helicase C-terminal" evidence="14">
    <location>
        <begin position="226"/>
        <end position="379"/>
    </location>
</feature>
<dbReference type="PROSITE" id="PS51194">
    <property type="entry name" value="HELICASE_CTER"/>
    <property type="match status" value="1"/>
</dbReference>
<dbReference type="GO" id="GO:0016787">
    <property type="term" value="F:hydrolase activity"/>
    <property type="evidence" value="ECO:0007669"/>
    <property type="project" value="UniProtKB-KW"/>
</dbReference>
<evidence type="ECO:0000259" key="15">
    <source>
        <dbReference type="PROSITE" id="PS51195"/>
    </source>
</evidence>
<dbReference type="Proteomes" id="UP000243297">
    <property type="component" value="Unassembled WGS sequence"/>
</dbReference>
<evidence type="ECO:0000259" key="13">
    <source>
        <dbReference type="PROSITE" id="PS51192"/>
    </source>
</evidence>
<keyword evidence="4 11" id="KW-0378">Hydrolase</keyword>
<reference evidence="17" key="1">
    <citation type="submission" date="2017-02" db="EMBL/GenBank/DDBJ databases">
        <authorList>
            <person name="Varghese N."/>
            <person name="Submissions S."/>
        </authorList>
    </citation>
    <scope>NUCLEOTIDE SEQUENCE [LARGE SCALE GENOMIC DNA]</scope>
    <source>
        <strain evidence="17">ATCC 25662</strain>
    </source>
</reference>
<dbReference type="InterPro" id="IPR014014">
    <property type="entry name" value="RNA_helicase_DEAD_Q_motif"/>
</dbReference>
<evidence type="ECO:0000259" key="14">
    <source>
        <dbReference type="PROSITE" id="PS51194"/>
    </source>
</evidence>
<evidence type="ECO:0000313" key="16">
    <source>
        <dbReference type="EMBL" id="SJZ50426.1"/>
    </source>
</evidence>
<evidence type="ECO:0000256" key="11">
    <source>
        <dbReference type="RuleBase" id="RU000492"/>
    </source>
</evidence>
<keyword evidence="3 11" id="KW-0547">Nucleotide-binding</keyword>
<dbReference type="CDD" id="cd18787">
    <property type="entry name" value="SF2_C_DEAD"/>
    <property type="match status" value="1"/>
</dbReference>
<dbReference type="InterPro" id="IPR011545">
    <property type="entry name" value="DEAD/DEAH_box_helicase_dom"/>
</dbReference>
<dbReference type="Gene3D" id="3.40.50.300">
    <property type="entry name" value="P-loop containing nucleotide triphosphate hydrolases"/>
    <property type="match status" value="2"/>
</dbReference>
<feature type="compositionally biased region" description="Basic and acidic residues" evidence="12">
    <location>
        <begin position="425"/>
        <end position="435"/>
    </location>
</feature>
<dbReference type="RefSeq" id="WP_078711199.1">
    <property type="nucleotide sequence ID" value="NZ_FUWY01000002.1"/>
</dbReference>
<dbReference type="InterPro" id="IPR001650">
    <property type="entry name" value="Helicase_C-like"/>
</dbReference>
<evidence type="ECO:0000256" key="2">
    <source>
        <dbReference type="ARBA" id="ARBA00022490"/>
    </source>
</evidence>
<evidence type="ECO:0000313" key="17">
    <source>
        <dbReference type="Proteomes" id="UP000243297"/>
    </source>
</evidence>
<dbReference type="PROSITE" id="PS00039">
    <property type="entry name" value="DEAD_ATP_HELICASE"/>
    <property type="match status" value="1"/>
</dbReference>
<evidence type="ECO:0000256" key="10">
    <source>
        <dbReference type="PROSITE-ProRule" id="PRU00552"/>
    </source>
</evidence>
<keyword evidence="17" id="KW-1185">Reference proteome</keyword>
<dbReference type="SMART" id="SM00490">
    <property type="entry name" value="HELICc"/>
    <property type="match status" value="1"/>
</dbReference>
<feature type="domain" description="Helicase ATP-binding" evidence="13">
    <location>
        <begin position="32"/>
        <end position="203"/>
    </location>
</feature>
<comment type="catalytic activity">
    <reaction evidence="8">
        <text>ATP + H2O = ADP + phosphate + H(+)</text>
        <dbReference type="Rhea" id="RHEA:13065"/>
        <dbReference type="ChEBI" id="CHEBI:15377"/>
        <dbReference type="ChEBI" id="CHEBI:15378"/>
        <dbReference type="ChEBI" id="CHEBI:30616"/>
        <dbReference type="ChEBI" id="CHEBI:43474"/>
        <dbReference type="ChEBI" id="CHEBI:456216"/>
        <dbReference type="EC" id="3.6.4.13"/>
    </reaction>
</comment>
<dbReference type="STRING" id="118967.SAMN02745191_0766"/>
<feature type="domain" description="DEAD-box RNA helicase Q" evidence="15">
    <location>
        <begin position="1"/>
        <end position="29"/>
    </location>
</feature>
<dbReference type="InterPro" id="IPR027417">
    <property type="entry name" value="P-loop_NTPase"/>
</dbReference>
<dbReference type="EMBL" id="FUWY01000002">
    <property type="protein sequence ID" value="SJZ50426.1"/>
    <property type="molecule type" value="Genomic_DNA"/>
</dbReference>
<evidence type="ECO:0000256" key="12">
    <source>
        <dbReference type="SAM" id="MobiDB-lite"/>
    </source>
</evidence>
<dbReference type="InterPro" id="IPR014001">
    <property type="entry name" value="Helicase_ATP-bd"/>
</dbReference>
<feature type="short sequence motif" description="Q motif" evidence="10">
    <location>
        <begin position="1"/>
        <end position="29"/>
    </location>
</feature>
<dbReference type="PROSITE" id="PS51192">
    <property type="entry name" value="HELICASE_ATP_BIND_1"/>
    <property type="match status" value="1"/>
</dbReference>
<dbReference type="FunFam" id="3.40.50.300:FF:000108">
    <property type="entry name" value="ATP-dependent RNA helicase RhlE"/>
    <property type="match status" value="1"/>
</dbReference>
<dbReference type="OrthoDB" id="9785240at2"/>
<dbReference type="InterPro" id="IPR050079">
    <property type="entry name" value="DEAD_box_RNA_helicase"/>
</dbReference>
<comment type="similarity">
    <text evidence="7 11">Belongs to the DEAD box helicase family.</text>
</comment>
<evidence type="ECO:0000256" key="7">
    <source>
        <dbReference type="ARBA" id="ARBA00038437"/>
    </source>
</evidence>
<gene>
    <name evidence="16" type="ORF">SAMN02745191_0766</name>
</gene>
<dbReference type="AlphaFoldDB" id="A0A1T4L6T0"/>